<gene>
    <name evidence="1" type="ORF">SAMN06296028_1051</name>
</gene>
<organism evidence="1 2">
    <name type="scientific">Kocuria marina subsp. indica</name>
    <dbReference type="NCBI Taxonomy" id="1049583"/>
    <lineage>
        <taxon>Bacteria</taxon>
        <taxon>Bacillati</taxon>
        <taxon>Actinomycetota</taxon>
        <taxon>Actinomycetes</taxon>
        <taxon>Micrococcales</taxon>
        <taxon>Micrococcaceae</taxon>
        <taxon>Kocuria</taxon>
    </lineage>
</organism>
<sequence length="69" mass="7548">MAPTLVGVGGGGDEAARRQRAQACCSRDQISAIEFHDVQAPRSVLMCATAWIPDIATSQTENFQWTIRR</sequence>
<dbReference type="EMBL" id="FXAC01000005">
    <property type="protein sequence ID" value="SMF00550.1"/>
    <property type="molecule type" value="Genomic_DNA"/>
</dbReference>
<dbReference type="AlphaFoldDB" id="A0A1X7CPP3"/>
<proteinExistence type="predicted"/>
<protein>
    <submittedName>
        <fullName evidence="1">Uncharacterized protein</fullName>
    </submittedName>
</protein>
<keyword evidence="2" id="KW-1185">Reference proteome</keyword>
<evidence type="ECO:0000313" key="2">
    <source>
        <dbReference type="Proteomes" id="UP000192929"/>
    </source>
</evidence>
<reference evidence="2" key="1">
    <citation type="submission" date="2017-04" db="EMBL/GenBank/DDBJ databases">
        <authorList>
            <person name="Varghese N."/>
            <person name="Submissions S."/>
        </authorList>
    </citation>
    <scope>NUCLEOTIDE SEQUENCE [LARGE SCALE GENOMIC DNA]</scope>
    <source>
        <strain evidence="2">NIO-1021</strain>
    </source>
</reference>
<dbReference type="Proteomes" id="UP000192929">
    <property type="component" value="Unassembled WGS sequence"/>
</dbReference>
<evidence type="ECO:0000313" key="1">
    <source>
        <dbReference type="EMBL" id="SMF00550.1"/>
    </source>
</evidence>
<name>A0A1X7CPP3_9MICC</name>
<accession>A0A1X7CPP3</accession>